<evidence type="ECO:0000313" key="2">
    <source>
        <dbReference type="Proteomes" id="UP000265618"/>
    </source>
</evidence>
<name>A0A391NN38_9EUKA</name>
<keyword evidence="2" id="KW-1185">Reference proteome</keyword>
<dbReference type="Proteomes" id="UP000265618">
    <property type="component" value="Unassembled WGS sequence"/>
</dbReference>
<evidence type="ECO:0000313" key="1">
    <source>
        <dbReference type="EMBL" id="GCA62450.1"/>
    </source>
</evidence>
<comment type="caution">
    <text evidence="1">The sequence shown here is derived from an EMBL/GenBank/DDBJ whole genome shotgun (WGS) entry which is preliminary data.</text>
</comment>
<accession>A0A391NN38</accession>
<dbReference type="AlphaFoldDB" id="A0A391NN38"/>
<protein>
    <submittedName>
        <fullName evidence="1">Uncharacterized protein</fullName>
    </submittedName>
</protein>
<organism evidence="1 2">
    <name type="scientific">Kipferlia bialata</name>
    <dbReference type="NCBI Taxonomy" id="797122"/>
    <lineage>
        <taxon>Eukaryota</taxon>
        <taxon>Metamonada</taxon>
        <taxon>Carpediemonas-like organisms</taxon>
        <taxon>Kipferlia</taxon>
    </lineage>
</organism>
<dbReference type="EMBL" id="BDIP01000701">
    <property type="protein sequence ID" value="GCA62450.1"/>
    <property type="molecule type" value="Genomic_DNA"/>
</dbReference>
<sequence length="175" mass="20003">MTDPNAPSLQRYLNCSDDQTLIQRGIQAYLNVLEYYERTPSATPPDLFDPPQTTERDGHTYVLASAVAEMIRQGTGEDIRVVRVARKAFVLYDMVELNPDNLSDHLVYIWYNGGHNAQVRRRQARMAALDHLPPITRASHGSGFEAAVQERLKLYQKAHNVGHFMPYTHMHPEEK</sequence>
<proteinExistence type="predicted"/>
<reference evidence="1 2" key="1">
    <citation type="journal article" date="2018" name="PLoS ONE">
        <title>The draft genome of Kipferlia bialata reveals reductive genome evolution in fornicate parasites.</title>
        <authorList>
            <person name="Tanifuji G."/>
            <person name="Takabayashi S."/>
            <person name="Kume K."/>
            <person name="Takagi M."/>
            <person name="Nakayama T."/>
            <person name="Kamikawa R."/>
            <person name="Inagaki Y."/>
            <person name="Hashimoto T."/>
        </authorList>
    </citation>
    <scope>NUCLEOTIDE SEQUENCE [LARGE SCALE GENOMIC DNA]</scope>
    <source>
        <strain evidence="1">NY0173</strain>
    </source>
</reference>
<gene>
    <name evidence="1" type="ORF">KIPB_003601</name>
</gene>